<dbReference type="Gramene" id="LPERR06G23270.1">
    <property type="protein sequence ID" value="LPERR06G23270.1"/>
    <property type="gene ID" value="LPERR06G23270"/>
</dbReference>
<dbReference type="AlphaFoldDB" id="A0A0D9WU92"/>
<feature type="domain" description="RRM" evidence="3">
    <location>
        <begin position="126"/>
        <end position="204"/>
    </location>
</feature>
<evidence type="ECO:0000259" key="3">
    <source>
        <dbReference type="PROSITE" id="PS50102"/>
    </source>
</evidence>
<evidence type="ECO:0000256" key="1">
    <source>
        <dbReference type="PROSITE-ProRule" id="PRU00176"/>
    </source>
</evidence>
<dbReference type="HOGENOM" id="CLU_050438_2_0_1"/>
<protein>
    <recommendedName>
        <fullName evidence="3">RRM domain-containing protein</fullName>
    </recommendedName>
</protein>
<feature type="region of interest" description="Disordered" evidence="2">
    <location>
        <begin position="197"/>
        <end position="334"/>
    </location>
</feature>
<sequence length="334" mass="38317">MVGLMGLTRLGPTTLLIAVRVEKPQTIFDRITHAEAEREASRSQTQTLAPFSPRDAAPPPLRRGTRLAPWYSGSPSPYRGNPKSRSRSRSPAARSQSRSPVPDPRSQARSRSRSHEREPEAVNRGNTLYVTGLSSRVTERELKDYFSKEGRVASCHVVLEPHTRVSRGFAFVTMDTVEDAERCIKYLNQSVMEGRNITVEKSRRGRPRTPTPGSYLGHRYDRREPRGRYRSRGGYGRDEYYGNSYRRSPPPMYQSYRDTRDYPPYRDTRDYSPPHRDARDYYEGRGGRGYSPHRSPPYGGGRARRERSRSLQYSPYRMPERGYGRRAGGGGYDR</sequence>
<dbReference type="PROSITE" id="PS50102">
    <property type="entry name" value="RRM"/>
    <property type="match status" value="1"/>
</dbReference>
<dbReference type="FunFam" id="3.30.70.330:FF:001029">
    <property type="entry name" value="Os06g0724600 protein"/>
    <property type="match status" value="1"/>
</dbReference>
<dbReference type="InterPro" id="IPR035979">
    <property type="entry name" value="RBD_domain_sf"/>
</dbReference>
<dbReference type="eggNOG" id="KOG4661">
    <property type="taxonomic scope" value="Eukaryota"/>
</dbReference>
<proteinExistence type="predicted"/>
<dbReference type="GO" id="GO:0003723">
    <property type="term" value="F:RNA binding"/>
    <property type="evidence" value="ECO:0007669"/>
    <property type="project" value="UniProtKB-UniRule"/>
</dbReference>
<dbReference type="SMART" id="SM00361">
    <property type="entry name" value="RRM_1"/>
    <property type="match status" value="1"/>
</dbReference>
<accession>A0A0D9WU92</accession>
<dbReference type="InterPro" id="IPR050441">
    <property type="entry name" value="RBM"/>
</dbReference>
<feature type="region of interest" description="Disordered" evidence="2">
    <location>
        <begin position="35"/>
        <end position="126"/>
    </location>
</feature>
<evidence type="ECO:0000313" key="4">
    <source>
        <dbReference type="EnsemblPlants" id="LPERR06G23270.1"/>
    </source>
</evidence>
<dbReference type="InterPro" id="IPR012677">
    <property type="entry name" value="Nucleotide-bd_a/b_plait_sf"/>
</dbReference>
<keyword evidence="5" id="KW-1185">Reference proteome</keyword>
<dbReference type="CDD" id="cd00590">
    <property type="entry name" value="RRM_SF"/>
    <property type="match status" value="1"/>
</dbReference>
<dbReference type="InterPro" id="IPR000504">
    <property type="entry name" value="RRM_dom"/>
</dbReference>
<feature type="compositionally biased region" description="Basic and acidic residues" evidence="2">
    <location>
        <begin position="257"/>
        <end position="286"/>
    </location>
</feature>
<reference evidence="4 5" key="1">
    <citation type="submission" date="2012-08" db="EMBL/GenBank/DDBJ databases">
        <title>Oryza genome evolution.</title>
        <authorList>
            <person name="Wing R.A."/>
        </authorList>
    </citation>
    <scope>NUCLEOTIDE SEQUENCE</scope>
</reference>
<dbReference type="EnsemblPlants" id="LPERR06G23270.1">
    <property type="protein sequence ID" value="LPERR06G23270.1"/>
    <property type="gene ID" value="LPERR06G23270"/>
</dbReference>
<evidence type="ECO:0000313" key="5">
    <source>
        <dbReference type="Proteomes" id="UP000032180"/>
    </source>
</evidence>
<reference evidence="5" key="2">
    <citation type="submission" date="2013-12" db="EMBL/GenBank/DDBJ databases">
        <authorList>
            <person name="Yu Y."/>
            <person name="Lee S."/>
            <person name="de Baynast K."/>
            <person name="Wissotski M."/>
            <person name="Liu L."/>
            <person name="Talag J."/>
            <person name="Goicoechea J."/>
            <person name="Angelova A."/>
            <person name="Jetty R."/>
            <person name="Kudrna D."/>
            <person name="Golser W."/>
            <person name="Rivera L."/>
            <person name="Zhang J."/>
            <person name="Wing R."/>
        </authorList>
    </citation>
    <scope>NUCLEOTIDE SEQUENCE</scope>
</reference>
<feature type="compositionally biased region" description="Gly residues" evidence="2">
    <location>
        <begin position="325"/>
        <end position="334"/>
    </location>
</feature>
<dbReference type="Proteomes" id="UP000032180">
    <property type="component" value="Chromosome 6"/>
</dbReference>
<dbReference type="STRING" id="77586.A0A0D9WU92"/>
<dbReference type="Gene3D" id="3.30.70.330">
    <property type="match status" value="1"/>
</dbReference>
<evidence type="ECO:0000256" key="2">
    <source>
        <dbReference type="SAM" id="MobiDB-lite"/>
    </source>
</evidence>
<feature type="compositionally biased region" description="Basic and acidic residues" evidence="2">
    <location>
        <begin position="218"/>
        <end position="227"/>
    </location>
</feature>
<dbReference type="InterPro" id="IPR003954">
    <property type="entry name" value="RRM_euk-type"/>
</dbReference>
<dbReference type="SUPFAM" id="SSF54928">
    <property type="entry name" value="RNA-binding domain, RBD"/>
    <property type="match status" value="1"/>
</dbReference>
<name>A0A0D9WU92_9ORYZ</name>
<dbReference type="SMART" id="SM00360">
    <property type="entry name" value="RRM"/>
    <property type="match status" value="1"/>
</dbReference>
<feature type="compositionally biased region" description="Low complexity" evidence="2">
    <location>
        <begin position="89"/>
        <end position="107"/>
    </location>
</feature>
<organism evidence="4 5">
    <name type="scientific">Leersia perrieri</name>
    <dbReference type="NCBI Taxonomy" id="77586"/>
    <lineage>
        <taxon>Eukaryota</taxon>
        <taxon>Viridiplantae</taxon>
        <taxon>Streptophyta</taxon>
        <taxon>Embryophyta</taxon>
        <taxon>Tracheophyta</taxon>
        <taxon>Spermatophyta</taxon>
        <taxon>Magnoliopsida</taxon>
        <taxon>Liliopsida</taxon>
        <taxon>Poales</taxon>
        <taxon>Poaceae</taxon>
        <taxon>BOP clade</taxon>
        <taxon>Oryzoideae</taxon>
        <taxon>Oryzeae</taxon>
        <taxon>Oryzinae</taxon>
        <taxon>Leersia</taxon>
    </lineage>
</organism>
<dbReference type="PANTHER" id="PTHR48034">
    <property type="entry name" value="TRANSFORMER-2 SEX-DETERMINING PROTEIN-RELATED"/>
    <property type="match status" value="1"/>
</dbReference>
<keyword evidence="1" id="KW-0694">RNA-binding</keyword>
<dbReference type="Pfam" id="PF00076">
    <property type="entry name" value="RRM_1"/>
    <property type="match status" value="1"/>
</dbReference>
<reference evidence="4" key="3">
    <citation type="submission" date="2015-04" db="UniProtKB">
        <authorList>
            <consortium name="EnsemblPlants"/>
        </authorList>
    </citation>
    <scope>IDENTIFICATION</scope>
</reference>